<comment type="subcellular location">
    <subcellularLocation>
        <location evidence="1">Nucleus</location>
    </subcellularLocation>
</comment>
<dbReference type="GO" id="GO:0005634">
    <property type="term" value="C:nucleus"/>
    <property type="evidence" value="ECO:0007669"/>
    <property type="project" value="UniProtKB-SubCell"/>
</dbReference>
<protein>
    <recommendedName>
        <fullName evidence="6">LisH domain-containing protein</fullName>
    </recommendedName>
</protein>
<dbReference type="Proteomes" id="UP001161757">
    <property type="component" value="Unassembled WGS sequence"/>
</dbReference>
<feature type="region of interest" description="Disordered" evidence="3">
    <location>
        <begin position="1"/>
        <end position="40"/>
    </location>
</feature>
<feature type="compositionally biased region" description="Low complexity" evidence="3">
    <location>
        <begin position="1"/>
        <end position="11"/>
    </location>
</feature>
<sequence>MAGMNPAAAAGGPVGSGMNMMNNGSPATQANNNGGSHSPDQVKMQLNTYIYEYFLRLGHYDIARSLLREEKFELRTRPPIKQSPGRRKDPEVNGVDGDAMDTDAKDDIPDDLPRPMHFGDNNSPGIGFLFEWFSVFSDLFAAHQRSSKMQSGQAQALGPAAQYLIQHQNMQRMRENQQSQNLARPGMMNANQFAMRANMRNNMMNGNVPRDMSKQMTPQQVHQLSKAALLQQQQQMQREQGDVEMNGRASSPAEGENGGSPSKRPRLEGQQFNGGMMPNVRPGMSNVPPQNMMIQNAFNPNMNNAQFRQNGGMPQKPMQGGMANGMMNMGNAGSPMMQGINPQFSDSMQMEMYNQRMAGQQMQGTPGGGQSGNHALQDYQMQLMLLEQQNKKRLMMARQEQDNAVNRDGGPLVGMQPAGMSPSNSRTGTSPNPADQMKRTPQMGGMPGSPSAAEAMAGRSPAPMNFMNGMPASDFNPAMFMKENQGMVGPGGPNMRPPTSMEMQQSMARQQQQNRMAQQFQGGQPMAQQPSQGQPQPIGTPGQRNEMPPPQAPAGNNAQRNQPASPQNGNAPPTPSTTNKPNPKAKKAKDENKKRPAKKNSTANAPSSENEPPATPTPSTPITPVHPPGFNSSGKPAAPNMQNNNQSAAPNQNMPQAQPQMHQPDLSQPNAFSEFNGPDQNFNLDFSTLENSDVLENFDFDSFLNTTNDDTFNFDGTGIGVGGDFSLDASGE</sequence>
<keyword evidence="2" id="KW-0539">Nucleus</keyword>
<proteinExistence type="predicted"/>
<dbReference type="PROSITE" id="PS50896">
    <property type="entry name" value="LISH"/>
    <property type="match status" value="1"/>
</dbReference>
<name>A0AAN6ETC1_EXODE</name>
<feature type="compositionally biased region" description="Polar residues" evidence="3">
    <location>
        <begin position="421"/>
        <end position="433"/>
    </location>
</feature>
<dbReference type="GO" id="GO:0045944">
    <property type="term" value="P:positive regulation of transcription by RNA polymerase II"/>
    <property type="evidence" value="ECO:0007669"/>
    <property type="project" value="TreeGrafter"/>
</dbReference>
<feature type="compositionally biased region" description="Low complexity" evidence="3">
    <location>
        <begin position="636"/>
        <end position="664"/>
    </location>
</feature>
<comment type="caution">
    <text evidence="4">The sequence shown here is derived from an EMBL/GenBank/DDBJ whole genome shotgun (WGS) entry which is preliminary data.</text>
</comment>
<feature type="region of interest" description="Disordered" evidence="3">
    <location>
        <begin position="482"/>
        <end position="685"/>
    </location>
</feature>
<dbReference type="PANTHER" id="PTHR12610">
    <property type="entry name" value="SINGLE STRANDED DNA BINDING PROTEIN"/>
    <property type="match status" value="1"/>
</dbReference>
<dbReference type="InterPro" id="IPR006594">
    <property type="entry name" value="LisH"/>
</dbReference>
<evidence type="ECO:0000256" key="3">
    <source>
        <dbReference type="SAM" id="MobiDB-lite"/>
    </source>
</evidence>
<feature type="region of interest" description="Disordered" evidence="3">
    <location>
        <begin position="404"/>
        <end position="460"/>
    </location>
</feature>
<feature type="region of interest" description="Disordered" evidence="3">
    <location>
        <begin position="207"/>
        <end position="281"/>
    </location>
</feature>
<gene>
    <name evidence="4" type="ORF">HRR80_004941</name>
</gene>
<dbReference type="AlphaFoldDB" id="A0AAN6ETC1"/>
<evidence type="ECO:0008006" key="6">
    <source>
        <dbReference type="Google" id="ProtNLM"/>
    </source>
</evidence>
<evidence type="ECO:0000313" key="4">
    <source>
        <dbReference type="EMBL" id="KAJ8990878.1"/>
    </source>
</evidence>
<dbReference type="PANTHER" id="PTHR12610:SF12">
    <property type="entry name" value="SEQUENCE-SPECIFIC SINGLE-STRANDED DNA-BINDING PROTEIN, ISOFORM D"/>
    <property type="match status" value="1"/>
</dbReference>
<evidence type="ECO:0000256" key="2">
    <source>
        <dbReference type="ARBA" id="ARBA00023242"/>
    </source>
</evidence>
<feature type="region of interest" description="Disordered" evidence="3">
    <location>
        <begin position="77"/>
        <end position="103"/>
    </location>
</feature>
<feature type="compositionally biased region" description="Polar residues" evidence="3">
    <location>
        <begin position="214"/>
        <end position="223"/>
    </location>
</feature>
<dbReference type="EMBL" id="JAJGCB010000009">
    <property type="protein sequence ID" value="KAJ8990878.1"/>
    <property type="molecule type" value="Genomic_DNA"/>
</dbReference>
<feature type="compositionally biased region" description="Low complexity" evidence="3">
    <location>
        <begin position="500"/>
        <end position="543"/>
    </location>
</feature>
<feature type="compositionally biased region" description="Polar residues" evidence="3">
    <location>
        <begin position="19"/>
        <end position="40"/>
    </location>
</feature>
<evidence type="ECO:0000256" key="1">
    <source>
        <dbReference type="ARBA" id="ARBA00004123"/>
    </source>
</evidence>
<organism evidence="4 5">
    <name type="scientific">Exophiala dermatitidis</name>
    <name type="common">Black yeast-like fungus</name>
    <name type="synonym">Wangiella dermatitidis</name>
    <dbReference type="NCBI Taxonomy" id="5970"/>
    <lineage>
        <taxon>Eukaryota</taxon>
        <taxon>Fungi</taxon>
        <taxon>Dikarya</taxon>
        <taxon>Ascomycota</taxon>
        <taxon>Pezizomycotina</taxon>
        <taxon>Eurotiomycetes</taxon>
        <taxon>Chaetothyriomycetidae</taxon>
        <taxon>Chaetothyriales</taxon>
        <taxon>Herpotrichiellaceae</taxon>
        <taxon>Exophiala</taxon>
    </lineage>
</organism>
<feature type="compositionally biased region" description="Polar residues" evidence="3">
    <location>
        <begin position="601"/>
        <end position="610"/>
    </location>
</feature>
<accession>A0AAN6ETC1</accession>
<feature type="compositionally biased region" description="Low complexity" evidence="3">
    <location>
        <begin position="553"/>
        <end position="564"/>
    </location>
</feature>
<evidence type="ECO:0000313" key="5">
    <source>
        <dbReference type="Proteomes" id="UP001161757"/>
    </source>
</evidence>
<feature type="compositionally biased region" description="Polar residues" evidence="3">
    <location>
        <begin position="665"/>
        <end position="685"/>
    </location>
</feature>
<feature type="compositionally biased region" description="Pro residues" evidence="3">
    <location>
        <begin position="613"/>
        <end position="627"/>
    </location>
</feature>
<reference evidence="4" key="1">
    <citation type="submission" date="2023-01" db="EMBL/GenBank/DDBJ databases">
        <title>Exophiala dermititidis isolated from Cystic Fibrosis Patient.</title>
        <authorList>
            <person name="Kurbessoian T."/>
            <person name="Crocker A."/>
            <person name="Murante D."/>
            <person name="Hogan D.A."/>
            <person name="Stajich J.E."/>
        </authorList>
    </citation>
    <scope>NUCLEOTIDE SEQUENCE</scope>
    <source>
        <strain evidence="4">Ex8</strain>
    </source>
</reference>